<name>A0A1G2PN98_9BACT</name>
<sequence>MGSKKFWLRRAHKVPVKTNYRVLKILENIQRSRGFQTEERFMRALENGNGSNPHWYKGVSRGTAEQDQNKIDCVVHTVFGDIFVQIKSSQAGANKFLNKIKKQHIKIVLLIIKSDYNEETIREISFLAIEEKIDSFKKPSC</sequence>
<dbReference type="Proteomes" id="UP000178646">
    <property type="component" value="Unassembled WGS sequence"/>
</dbReference>
<organism evidence="1 2">
    <name type="scientific">Candidatus Terrybacteria bacterium RIFCSPHIGHO2_02_41_19</name>
    <dbReference type="NCBI Taxonomy" id="1802364"/>
    <lineage>
        <taxon>Bacteria</taxon>
        <taxon>Candidatus Terryibacteriota</taxon>
    </lineage>
</organism>
<reference evidence="1 2" key="1">
    <citation type="journal article" date="2016" name="Nat. Commun.">
        <title>Thousands of microbial genomes shed light on interconnected biogeochemical processes in an aquifer system.</title>
        <authorList>
            <person name="Anantharaman K."/>
            <person name="Brown C.T."/>
            <person name="Hug L.A."/>
            <person name="Sharon I."/>
            <person name="Castelle C.J."/>
            <person name="Probst A.J."/>
            <person name="Thomas B.C."/>
            <person name="Singh A."/>
            <person name="Wilkins M.J."/>
            <person name="Karaoz U."/>
            <person name="Brodie E.L."/>
            <person name="Williams K.H."/>
            <person name="Hubbard S.S."/>
            <person name="Banfield J.F."/>
        </authorList>
    </citation>
    <scope>NUCLEOTIDE SEQUENCE [LARGE SCALE GENOMIC DNA]</scope>
</reference>
<comment type="caution">
    <text evidence="1">The sequence shown here is derived from an EMBL/GenBank/DDBJ whole genome shotgun (WGS) entry which is preliminary data.</text>
</comment>
<protein>
    <submittedName>
        <fullName evidence="1">Uncharacterized protein</fullName>
    </submittedName>
</protein>
<accession>A0A1G2PN98</accession>
<dbReference type="EMBL" id="MHSU01000038">
    <property type="protein sequence ID" value="OHA49101.1"/>
    <property type="molecule type" value="Genomic_DNA"/>
</dbReference>
<evidence type="ECO:0000313" key="1">
    <source>
        <dbReference type="EMBL" id="OHA49101.1"/>
    </source>
</evidence>
<dbReference type="AlphaFoldDB" id="A0A1G2PN98"/>
<gene>
    <name evidence="1" type="ORF">A2W59_02195</name>
</gene>
<evidence type="ECO:0000313" key="2">
    <source>
        <dbReference type="Proteomes" id="UP000178646"/>
    </source>
</evidence>
<proteinExistence type="predicted"/>